<dbReference type="RefSeq" id="WP_055264162.1">
    <property type="nucleotide sequence ID" value="NZ_CABIXQ010000004.1"/>
</dbReference>
<evidence type="ECO:0000256" key="2">
    <source>
        <dbReference type="ARBA" id="ARBA00022729"/>
    </source>
</evidence>
<dbReference type="CDD" id="cd06920">
    <property type="entry name" value="NEAT"/>
    <property type="match status" value="1"/>
</dbReference>
<accession>A0A174BHT5</accession>
<keyword evidence="2 4" id="KW-0732">Signal</keyword>
<evidence type="ECO:0000256" key="4">
    <source>
        <dbReference type="SAM" id="SignalP"/>
    </source>
</evidence>
<dbReference type="GO" id="GO:0030313">
    <property type="term" value="C:cell envelope"/>
    <property type="evidence" value="ECO:0007669"/>
    <property type="project" value="UniProtKB-SubCell"/>
</dbReference>
<dbReference type="EMBL" id="CYZX01000004">
    <property type="protein sequence ID" value="CUO00621.1"/>
    <property type="molecule type" value="Genomic_DNA"/>
</dbReference>
<proteinExistence type="predicted"/>
<dbReference type="InterPro" id="IPR006635">
    <property type="entry name" value="NEAT_dom"/>
</dbReference>
<sequence length="217" mass="23700">MKILNKFNSILTAVMVLRVFFAMGTKSAYAADADIASGIYEVENEVYHESETGMAMSRSYLLPTMEVEVTKDGIVYTIGFSGSDYMENYRMLVNGEDTAVEMVDEVTEEGIVKLKVEVDKVDADMDALIYVAPMGRDVQFKVIPKMETLTLIEAIEEAEEVIEEVVAEDLIEEVVTEVDATSGASENYKTMAVAGGVAVVVIAGIVAVLVIKAKKKK</sequence>
<feature type="signal peptide" evidence="4">
    <location>
        <begin position="1"/>
        <end position="30"/>
    </location>
</feature>
<organism evidence="6 7">
    <name type="scientific">Clostridium disporicum</name>
    <dbReference type="NCBI Taxonomy" id="84024"/>
    <lineage>
        <taxon>Bacteria</taxon>
        <taxon>Bacillati</taxon>
        <taxon>Bacillota</taxon>
        <taxon>Clostridia</taxon>
        <taxon>Eubacteriales</taxon>
        <taxon>Clostridiaceae</taxon>
        <taxon>Clostridium</taxon>
    </lineage>
</organism>
<comment type="subcellular location">
    <subcellularLocation>
        <location evidence="1">Cell envelope</location>
    </subcellularLocation>
</comment>
<dbReference type="SMART" id="SM00725">
    <property type="entry name" value="NEAT"/>
    <property type="match status" value="1"/>
</dbReference>
<reference evidence="6 7" key="1">
    <citation type="submission" date="2015-09" db="EMBL/GenBank/DDBJ databases">
        <authorList>
            <consortium name="Pathogen Informatics"/>
        </authorList>
    </citation>
    <scope>NUCLEOTIDE SEQUENCE [LARGE SCALE GENOMIC DNA]</scope>
    <source>
        <strain evidence="6 7">2789STDY5834856</strain>
    </source>
</reference>
<feature type="chain" id="PRO_5008018453" evidence="4">
    <location>
        <begin position="31"/>
        <end position="217"/>
    </location>
</feature>
<dbReference type="SUPFAM" id="SSF158911">
    <property type="entry name" value="NEAT domain-like"/>
    <property type="match status" value="1"/>
</dbReference>
<evidence type="ECO:0000259" key="5">
    <source>
        <dbReference type="PROSITE" id="PS50978"/>
    </source>
</evidence>
<evidence type="ECO:0000256" key="1">
    <source>
        <dbReference type="ARBA" id="ARBA00004196"/>
    </source>
</evidence>
<dbReference type="Proteomes" id="UP000095594">
    <property type="component" value="Unassembled WGS sequence"/>
</dbReference>
<gene>
    <name evidence="6" type="ORF">ERS852471_00800</name>
</gene>
<dbReference type="Pfam" id="PF05031">
    <property type="entry name" value="NEAT"/>
    <property type="match status" value="1"/>
</dbReference>
<dbReference type="PROSITE" id="PS50978">
    <property type="entry name" value="NEAT"/>
    <property type="match status" value="1"/>
</dbReference>
<evidence type="ECO:0000313" key="6">
    <source>
        <dbReference type="EMBL" id="CUO00621.1"/>
    </source>
</evidence>
<feature type="transmembrane region" description="Helical" evidence="3">
    <location>
        <begin position="191"/>
        <end position="211"/>
    </location>
</feature>
<name>A0A174BHT5_9CLOT</name>
<dbReference type="AlphaFoldDB" id="A0A174BHT5"/>
<dbReference type="OrthoDB" id="1751882at2"/>
<dbReference type="InterPro" id="IPR037250">
    <property type="entry name" value="NEAT_dom_sf"/>
</dbReference>
<keyword evidence="3" id="KW-0812">Transmembrane</keyword>
<evidence type="ECO:0000256" key="3">
    <source>
        <dbReference type="SAM" id="Phobius"/>
    </source>
</evidence>
<evidence type="ECO:0000313" key="7">
    <source>
        <dbReference type="Proteomes" id="UP000095594"/>
    </source>
</evidence>
<feature type="domain" description="NEAT" evidence="5">
    <location>
        <begin position="35"/>
        <end position="162"/>
    </location>
</feature>
<dbReference type="Gene3D" id="2.60.40.1850">
    <property type="match status" value="1"/>
</dbReference>
<protein>
    <submittedName>
        <fullName evidence="6">Iron transporter</fullName>
    </submittedName>
</protein>
<keyword evidence="3" id="KW-0472">Membrane</keyword>
<keyword evidence="3" id="KW-1133">Transmembrane helix</keyword>